<evidence type="ECO:0000256" key="3">
    <source>
        <dbReference type="PROSITE-ProRule" id="PRU00357"/>
    </source>
</evidence>
<keyword evidence="7" id="KW-1185">Reference proteome</keyword>
<evidence type="ECO:0000256" key="4">
    <source>
        <dbReference type="SAM" id="MobiDB-lite"/>
    </source>
</evidence>
<evidence type="ECO:0000313" key="7">
    <source>
        <dbReference type="Proteomes" id="UP000235145"/>
    </source>
</evidence>
<feature type="domain" description="CCT" evidence="5">
    <location>
        <begin position="236"/>
        <end position="279"/>
    </location>
</feature>
<comment type="subcellular location">
    <subcellularLocation>
        <location evidence="1 3">Nucleus</location>
    </subcellularLocation>
</comment>
<dbReference type="GO" id="GO:0005634">
    <property type="term" value="C:nucleus"/>
    <property type="evidence" value="ECO:0007669"/>
    <property type="project" value="UniProtKB-SubCell"/>
</dbReference>
<evidence type="ECO:0000256" key="1">
    <source>
        <dbReference type="ARBA" id="ARBA00004123"/>
    </source>
</evidence>
<evidence type="ECO:0000259" key="5">
    <source>
        <dbReference type="PROSITE" id="PS51017"/>
    </source>
</evidence>
<keyword evidence="2 3" id="KW-0539">Nucleus</keyword>
<dbReference type="PANTHER" id="PTHR31319">
    <property type="entry name" value="ZINC FINGER PROTEIN CONSTANS-LIKE 4"/>
    <property type="match status" value="1"/>
</dbReference>
<sequence length="285" mass="33361">MWGHNYSTTNYGHICNTPTMPCLCTGCHASLYHDYTNNNHLLAYQGPPQNPVNYNPQNPIFHDQEAVVTNEIDSWLLLNPADQNFNQYQGHFNPQACMQQVNHHGNHGDHHHHHHYHHHHHQQQQQQQHQEMYDFSKQQQQHQEMYDFSKVDFDNSTPASFFNASLPAIVPETTPGSYSNTEDWSRADEFSFLPFHPGNLIEEAVGSNSNSTSLSSGRKQKLDASHKPFKFPPMSRQDRVQRYFEKKKTRKYEKKLTNYSSRRTYAQTRPRIRGRFARRSQVDAQ</sequence>
<name>A0A9R1X8K9_LACSA</name>
<feature type="region of interest" description="Disordered" evidence="4">
    <location>
        <begin position="264"/>
        <end position="285"/>
    </location>
</feature>
<dbReference type="GO" id="GO:0009909">
    <property type="term" value="P:regulation of flower development"/>
    <property type="evidence" value="ECO:0007669"/>
    <property type="project" value="InterPro"/>
</dbReference>
<dbReference type="PROSITE" id="PS51017">
    <property type="entry name" value="CCT"/>
    <property type="match status" value="1"/>
</dbReference>
<protein>
    <recommendedName>
        <fullName evidence="5">CCT domain-containing protein</fullName>
    </recommendedName>
</protein>
<comment type="caution">
    <text evidence="6">The sequence shown here is derived from an EMBL/GenBank/DDBJ whole genome shotgun (WGS) entry which is preliminary data.</text>
</comment>
<proteinExistence type="predicted"/>
<dbReference type="PANTHER" id="PTHR31319:SF39">
    <property type="entry name" value="ZINC FINGER PROTEIN CONSTANS-LIKE 1"/>
    <property type="match status" value="1"/>
</dbReference>
<feature type="compositionally biased region" description="Basic residues" evidence="4">
    <location>
        <begin position="109"/>
        <end position="122"/>
    </location>
</feature>
<evidence type="ECO:0000256" key="2">
    <source>
        <dbReference type="ARBA" id="ARBA00023242"/>
    </source>
</evidence>
<feature type="region of interest" description="Disordered" evidence="4">
    <location>
        <begin position="206"/>
        <end position="233"/>
    </location>
</feature>
<dbReference type="InterPro" id="IPR010402">
    <property type="entry name" value="CCT_domain"/>
</dbReference>
<dbReference type="Pfam" id="PF06203">
    <property type="entry name" value="CCT"/>
    <property type="match status" value="1"/>
</dbReference>
<accession>A0A9R1X8K9</accession>
<dbReference type="InterPro" id="IPR045281">
    <property type="entry name" value="CONSTANS-like"/>
</dbReference>
<reference evidence="6 7" key="1">
    <citation type="journal article" date="2017" name="Nat. Commun.">
        <title>Genome assembly with in vitro proximity ligation data and whole-genome triplication in lettuce.</title>
        <authorList>
            <person name="Reyes-Chin-Wo S."/>
            <person name="Wang Z."/>
            <person name="Yang X."/>
            <person name="Kozik A."/>
            <person name="Arikit S."/>
            <person name="Song C."/>
            <person name="Xia L."/>
            <person name="Froenicke L."/>
            <person name="Lavelle D.O."/>
            <person name="Truco M.J."/>
            <person name="Xia R."/>
            <person name="Zhu S."/>
            <person name="Xu C."/>
            <person name="Xu H."/>
            <person name="Xu X."/>
            <person name="Cox K."/>
            <person name="Korf I."/>
            <person name="Meyers B.C."/>
            <person name="Michelmore R.W."/>
        </authorList>
    </citation>
    <scope>NUCLEOTIDE SEQUENCE [LARGE SCALE GENOMIC DNA]</scope>
    <source>
        <strain evidence="7">cv. Salinas</strain>
        <tissue evidence="6">Seedlings</tissue>
    </source>
</reference>
<dbReference type="Proteomes" id="UP000235145">
    <property type="component" value="Unassembled WGS sequence"/>
</dbReference>
<feature type="compositionally biased region" description="Low complexity" evidence="4">
    <location>
        <begin position="207"/>
        <end position="216"/>
    </location>
</feature>
<gene>
    <name evidence="6" type="ORF">LSAT_V11C500237800</name>
</gene>
<dbReference type="AlphaFoldDB" id="A0A9R1X8K9"/>
<organism evidence="6 7">
    <name type="scientific">Lactuca sativa</name>
    <name type="common">Garden lettuce</name>
    <dbReference type="NCBI Taxonomy" id="4236"/>
    <lineage>
        <taxon>Eukaryota</taxon>
        <taxon>Viridiplantae</taxon>
        <taxon>Streptophyta</taxon>
        <taxon>Embryophyta</taxon>
        <taxon>Tracheophyta</taxon>
        <taxon>Spermatophyta</taxon>
        <taxon>Magnoliopsida</taxon>
        <taxon>eudicotyledons</taxon>
        <taxon>Gunneridae</taxon>
        <taxon>Pentapetalae</taxon>
        <taxon>asterids</taxon>
        <taxon>campanulids</taxon>
        <taxon>Asterales</taxon>
        <taxon>Asteraceae</taxon>
        <taxon>Cichorioideae</taxon>
        <taxon>Cichorieae</taxon>
        <taxon>Lactucinae</taxon>
        <taxon>Lactuca</taxon>
    </lineage>
</organism>
<feature type="region of interest" description="Disordered" evidence="4">
    <location>
        <begin position="100"/>
        <end position="136"/>
    </location>
</feature>
<dbReference type="EMBL" id="NBSK02000005">
    <property type="protein sequence ID" value="KAJ0203436.1"/>
    <property type="molecule type" value="Genomic_DNA"/>
</dbReference>
<evidence type="ECO:0000313" key="6">
    <source>
        <dbReference type="EMBL" id="KAJ0203436.1"/>
    </source>
</evidence>